<dbReference type="AlphaFoldDB" id="A0A1S4BDR2"/>
<dbReference type="Proteomes" id="UP000790787">
    <property type="component" value="Chromosome 22"/>
</dbReference>
<dbReference type="OrthoDB" id="10421079at2759"/>
<name>A0A1S4BDR2_TOBAC</name>
<protein>
    <submittedName>
        <fullName evidence="2">Uncharacterized protein</fullName>
    </submittedName>
</protein>
<proteinExistence type="predicted"/>
<dbReference type="RefSeq" id="XP_016486968.1">
    <property type="nucleotide sequence ID" value="XM_016631482.1"/>
</dbReference>
<evidence type="ECO:0000313" key="1">
    <source>
        <dbReference type="Proteomes" id="UP000790787"/>
    </source>
</evidence>
<evidence type="ECO:0000313" key="2">
    <source>
        <dbReference type="RefSeq" id="XP_016486968.1"/>
    </source>
</evidence>
<gene>
    <name evidence="2" type="primary">LOC107807156</name>
</gene>
<reference evidence="2" key="2">
    <citation type="submission" date="2025-08" db="UniProtKB">
        <authorList>
            <consortium name="RefSeq"/>
        </authorList>
    </citation>
    <scope>IDENTIFICATION</scope>
</reference>
<organism evidence="1 2">
    <name type="scientific">Nicotiana tabacum</name>
    <name type="common">Common tobacco</name>
    <dbReference type="NCBI Taxonomy" id="4097"/>
    <lineage>
        <taxon>Eukaryota</taxon>
        <taxon>Viridiplantae</taxon>
        <taxon>Streptophyta</taxon>
        <taxon>Embryophyta</taxon>
        <taxon>Tracheophyta</taxon>
        <taxon>Spermatophyta</taxon>
        <taxon>Magnoliopsida</taxon>
        <taxon>eudicotyledons</taxon>
        <taxon>Gunneridae</taxon>
        <taxon>Pentapetalae</taxon>
        <taxon>asterids</taxon>
        <taxon>lamiids</taxon>
        <taxon>Solanales</taxon>
        <taxon>Solanaceae</taxon>
        <taxon>Nicotianoideae</taxon>
        <taxon>Nicotianeae</taxon>
        <taxon>Nicotiana</taxon>
    </lineage>
</organism>
<dbReference type="PaxDb" id="4097-A0A1S4BDR2"/>
<accession>A0A1S4BDR2</accession>
<dbReference type="GeneID" id="107807156"/>
<keyword evidence="1" id="KW-1185">Reference proteome</keyword>
<dbReference type="KEGG" id="nta:107807156"/>
<sequence length="262" mass="29121">MRVLGIVLFHRSSMHPTLVVPRLFLCQNLRPPLFIRRANPLIVMPSIDEPLRADPIGAVSENGREVVLGVEALLGSGTDGVVVASGQGSVAAIIILSGPSTSQQAHTSSLASERLKGVVVNDYESDSDIDPEDMRLFEKSFTRVDMRAGGPSRVLEISSNFNLLENTVDLVEQFDLLCSAVESRFLREISDSGLSRGVAGMALRTYMLEIESASRAETRAEVFLKMIEKYCRYRNKCREMHMQLRMGCDTRSLKEELEKKDE</sequence>
<reference evidence="1" key="1">
    <citation type="journal article" date="2014" name="Nat. Commun.">
        <title>The tobacco genome sequence and its comparison with those of tomato and potato.</title>
        <authorList>
            <person name="Sierro N."/>
            <person name="Battey J.N."/>
            <person name="Ouadi S."/>
            <person name="Bakaher N."/>
            <person name="Bovet L."/>
            <person name="Willig A."/>
            <person name="Goepfert S."/>
            <person name="Peitsch M.C."/>
            <person name="Ivanov N.V."/>
        </authorList>
    </citation>
    <scope>NUCLEOTIDE SEQUENCE [LARGE SCALE GENOMIC DNA]</scope>
</reference>